<dbReference type="Pfam" id="PF13560">
    <property type="entry name" value="HTH_31"/>
    <property type="match status" value="1"/>
</dbReference>
<name>A0ABS0H9X1_9ACTN</name>
<dbReference type="InterPro" id="IPR010982">
    <property type="entry name" value="Lambda_DNA-bd_dom_sf"/>
</dbReference>
<reference evidence="2 3" key="1">
    <citation type="submission" date="2020-11" db="EMBL/GenBank/DDBJ databases">
        <title>A novel isolate from a Black sea contaminated sediment with potential to produce alkanes: Plantactinospora alkalitolerans sp. nov.</title>
        <authorList>
            <person name="Carro L."/>
            <person name="Veyisoglu A."/>
            <person name="Guven K."/>
            <person name="Schumann P."/>
            <person name="Klenk H.-P."/>
            <person name="Sahin N."/>
        </authorList>
    </citation>
    <scope>NUCLEOTIDE SEQUENCE [LARGE SCALE GENOMIC DNA]</scope>
    <source>
        <strain evidence="2 3">S1510</strain>
    </source>
</reference>
<keyword evidence="3" id="KW-1185">Reference proteome</keyword>
<dbReference type="PROSITE" id="PS50943">
    <property type="entry name" value="HTH_CROC1"/>
    <property type="match status" value="1"/>
</dbReference>
<protein>
    <submittedName>
        <fullName evidence="2">Helix-turn-helix transcriptional regulator</fullName>
    </submittedName>
</protein>
<evidence type="ECO:0000313" key="2">
    <source>
        <dbReference type="EMBL" id="MBF9135225.1"/>
    </source>
</evidence>
<feature type="domain" description="HTH cro/C1-type" evidence="1">
    <location>
        <begin position="1"/>
        <end position="47"/>
    </location>
</feature>
<dbReference type="Proteomes" id="UP000638560">
    <property type="component" value="Unassembled WGS sequence"/>
</dbReference>
<proteinExistence type="predicted"/>
<sequence>MSLEQAGRLCGYSGSTMSRFETGRRKLTDVNVLHRLADALGIPPGMLGLTSVNNRPATTAAVRVPEGRSIDGGDMDRRNLLAGVLVTLATPPAVGGPSAARAAAVLPVSLDRLRAELAAGRADFAAARYEQLARRLPGLVQAAEATWDATAHDRRAGAGAFVALSHDLGARLMIKMHHTEGAAACSVRASQAARVCGEPAIVALVDRTVTVVMRRTGQARQAQPVLLDAATRLRADTGLASGRDASLYASMLATAAYTAAIADRRDDALTLVEEAEGALGRGGGGFTPNDLTLYKAGVARMLGDYGHAVSLIGRVRLDLLPTPERRARYWEDAALSWVGRGRPGRAYEALREAERAAPQEVRYRPWAKQLTSRLLAGGACSELPDLRQFATRVGVSM</sequence>
<dbReference type="Gene3D" id="1.10.260.40">
    <property type="entry name" value="lambda repressor-like DNA-binding domains"/>
    <property type="match status" value="1"/>
</dbReference>
<accession>A0ABS0H9X1</accession>
<organism evidence="2 3">
    <name type="scientific">Plantactinospora alkalitolerans</name>
    <dbReference type="NCBI Taxonomy" id="2789879"/>
    <lineage>
        <taxon>Bacteria</taxon>
        <taxon>Bacillati</taxon>
        <taxon>Actinomycetota</taxon>
        <taxon>Actinomycetes</taxon>
        <taxon>Micromonosporales</taxon>
        <taxon>Micromonosporaceae</taxon>
        <taxon>Plantactinospora</taxon>
    </lineage>
</organism>
<evidence type="ECO:0000259" key="1">
    <source>
        <dbReference type="PROSITE" id="PS50943"/>
    </source>
</evidence>
<dbReference type="CDD" id="cd00093">
    <property type="entry name" value="HTH_XRE"/>
    <property type="match status" value="1"/>
</dbReference>
<gene>
    <name evidence="2" type="ORF">I0C86_40975</name>
</gene>
<dbReference type="EMBL" id="JADPUN010000422">
    <property type="protein sequence ID" value="MBF9135225.1"/>
    <property type="molecule type" value="Genomic_DNA"/>
</dbReference>
<evidence type="ECO:0000313" key="3">
    <source>
        <dbReference type="Proteomes" id="UP000638560"/>
    </source>
</evidence>
<comment type="caution">
    <text evidence="2">The sequence shown here is derived from an EMBL/GenBank/DDBJ whole genome shotgun (WGS) entry which is preliminary data.</text>
</comment>
<dbReference type="SUPFAM" id="SSF47413">
    <property type="entry name" value="lambda repressor-like DNA-binding domains"/>
    <property type="match status" value="1"/>
</dbReference>
<dbReference type="InterPro" id="IPR001387">
    <property type="entry name" value="Cro/C1-type_HTH"/>
</dbReference>